<feature type="compositionally biased region" description="Acidic residues" evidence="1">
    <location>
        <begin position="58"/>
        <end position="76"/>
    </location>
</feature>
<evidence type="ECO:0000313" key="3">
    <source>
        <dbReference type="Proteomes" id="UP001168877"/>
    </source>
</evidence>
<dbReference type="Proteomes" id="UP001168877">
    <property type="component" value="Unassembled WGS sequence"/>
</dbReference>
<protein>
    <submittedName>
        <fullName evidence="2">Uncharacterized protein</fullName>
    </submittedName>
</protein>
<reference evidence="2" key="2">
    <citation type="submission" date="2023-06" db="EMBL/GenBank/DDBJ databases">
        <authorList>
            <person name="Swenson N.G."/>
            <person name="Wegrzyn J.L."/>
            <person name="Mcevoy S.L."/>
        </authorList>
    </citation>
    <scope>NUCLEOTIDE SEQUENCE</scope>
    <source>
        <strain evidence="2">NS2018</strain>
        <tissue evidence="2">Leaf</tissue>
    </source>
</reference>
<dbReference type="EMBL" id="JAUESC010000380">
    <property type="protein sequence ID" value="KAK0592857.1"/>
    <property type="molecule type" value="Genomic_DNA"/>
</dbReference>
<keyword evidence="3" id="KW-1185">Reference proteome</keyword>
<dbReference type="AlphaFoldDB" id="A0AA39VU19"/>
<accession>A0AA39VU19</accession>
<proteinExistence type="predicted"/>
<feature type="region of interest" description="Disordered" evidence="1">
    <location>
        <begin position="51"/>
        <end position="76"/>
    </location>
</feature>
<organism evidence="2 3">
    <name type="scientific">Acer saccharum</name>
    <name type="common">Sugar maple</name>
    <dbReference type="NCBI Taxonomy" id="4024"/>
    <lineage>
        <taxon>Eukaryota</taxon>
        <taxon>Viridiplantae</taxon>
        <taxon>Streptophyta</taxon>
        <taxon>Embryophyta</taxon>
        <taxon>Tracheophyta</taxon>
        <taxon>Spermatophyta</taxon>
        <taxon>Magnoliopsida</taxon>
        <taxon>eudicotyledons</taxon>
        <taxon>Gunneridae</taxon>
        <taxon>Pentapetalae</taxon>
        <taxon>rosids</taxon>
        <taxon>malvids</taxon>
        <taxon>Sapindales</taxon>
        <taxon>Sapindaceae</taxon>
        <taxon>Hippocastanoideae</taxon>
        <taxon>Acereae</taxon>
        <taxon>Acer</taxon>
    </lineage>
</organism>
<reference evidence="2" key="1">
    <citation type="journal article" date="2022" name="Plant J.">
        <title>Strategies of tolerance reflected in two North American maple genomes.</title>
        <authorList>
            <person name="McEvoy S.L."/>
            <person name="Sezen U.U."/>
            <person name="Trouern-Trend A."/>
            <person name="McMahon S.M."/>
            <person name="Schaberg P.G."/>
            <person name="Yang J."/>
            <person name="Wegrzyn J.L."/>
            <person name="Swenson N.G."/>
        </authorList>
    </citation>
    <scope>NUCLEOTIDE SEQUENCE</scope>
    <source>
        <strain evidence="2">NS2018</strain>
    </source>
</reference>
<name>A0AA39VU19_ACESA</name>
<comment type="caution">
    <text evidence="2">The sequence shown here is derived from an EMBL/GenBank/DDBJ whole genome shotgun (WGS) entry which is preliminary data.</text>
</comment>
<sequence length="76" mass="8665">MSDPVGDYSFAYIMTKMGSRICYNSKEDEIFVPHRMIKLDLVTYSSNTMKKFAKSDDDSSDEESSSDESSSEEELK</sequence>
<gene>
    <name evidence="2" type="ORF">LWI29_026663</name>
</gene>
<evidence type="ECO:0000313" key="2">
    <source>
        <dbReference type="EMBL" id="KAK0592857.1"/>
    </source>
</evidence>
<evidence type="ECO:0000256" key="1">
    <source>
        <dbReference type="SAM" id="MobiDB-lite"/>
    </source>
</evidence>